<dbReference type="EMBL" id="JAXGGE010000001">
    <property type="protein sequence ID" value="MDY4301572.1"/>
    <property type="molecule type" value="Genomic_DNA"/>
</dbReference>
<sequence length="508" mass="56550">MLRSFKITTSNLDAQVSLYDGEDTTFDNWISVLIGQNGSRKSFILRQILDAATGETNKVGAKALNFESEGTNWNDGLSPDSITCISGTPLDRFPRMRNYSLGISISKSKQGLRNEFLYLGPRASNGMTGTAPSERALMTALFLNADKLAGRAHLFNAIFSAVGFRPKIRILLRLERELSMLGRRYNAKEPALTPSLPERAMERIFKYSLRPFLDSGYVHNLGDRLEKALGRILNLDYYGFFELIKIFHSDEPPVFVFEDGRIQLESPSLDLFGIGGDELEIYIRAGVVLVGGTTFYKAKSEIIHDTVSAANDVELNGEDLSSGQWSWLAGFAGLCAGITQESLILIDEPENSLHPIWQQTYVPTLNKILREFKGSQAVIVTHSPLIASGVDPEWGRVEALLNQGVDEGGRQVVRSKTVNNTFGWRASDVYEEVFQVPSSRAPAFTKTADIVLGLLRSGEPVSRYEYKFLKNELSRDLKTLPLTDPLRNVLTSIIKDLEARLVKENNNV</sequence>
<evidence type="ECO:0000313" key="3">
    <source>
        <dbReference type="Proteomes" id="UP001277967"/>
    </source>
</evidence>
<comment type="caution">
    <text evidence="2">The sequence shown here is derived from an EMBL/GenBank/DDBJ whole genome shotgun (WGS) entry which is preliminary data.</text>
</comment>
<reference evidence="2 3" key="1">
    <citation type="submission" date="2023-11" db="EMBL/GenBank/DDBJ databases">
        <title>Genome sequence of Pseudomonas salmasensis Strain SLU99.</title>
        <authorList>
            <person name="Ghadamgahi F."/>
            <person name="Kalyandurg P.B."/>
            <person name="Catara V."/>
            <person name="Vetukuri R."/>
            <person name="Ghosh S."/>
        </authorList>
    </citation>
    <scope>NUCLEOTIDE SEQUENCE [LARGE SCALE GENOMIC DNA]</scope>
    <source>
        <strain evidence="2 3">SLU99</strain>
    </source>
</reference>
<protein>
    <submittedName>
        <fullName evidence="2">AAA family ATPase</fullName>
    </submittedName>
</protein>
<dbReference type="Pfam" id="PF13304">
    <property type="entry name" value="AAA_21"/>
    <property type="match status" value="1"/>
</dbReference>
<proteinExistence type="predicted"/>
<dbReference type="Proteomes" id="UP001277967">
    <property type="component" value="Unassembled WGS sequence"/>
</dbReference>
<organism evidence="2 3">
    <name type="scientific">Pseudomonas salmasensis</name>
    <dbReference type="NCBI Taxonomy" id="2745514"/>
    <lineage>
        <taxon>Bacteria</taxon>
        <taxon>Pseudomonadati</taxon>
        <taxon>Pseudomonadota</taxon>
        <taxon>Gammaproteobacteria</taxon>
        <taxon>Pseudomonadales</taxon>
        <taxon>Pseudomonadaceae</taxon>
        <taxon>Pseudomonas</taxon>
    </lineage>
</organism>
<feature type="domain" description="ATPase AAA-type core" evidence="1">
    <location>
        <begin position="311"/>
        <end position="386"/>
    </location>
</feature>
<keyword evidence="3" id="KW-1185">Reference proteome</keyword>
<evidence type="ECO:0000259" key="1">
    <source>
        <dbReference type="Pfam" id="PF13304"/>
    </source>
</evidence>
<dbReference type="InterPro" id="IPR003959">
    <property type="entry name" value="ATPase_AAA_core"/>
</dbReference>
<dbReference type="Gene3D" id="3.40.50.300">
    <property type="entry name" value="P-loop containing nucleotide triphosphate hydrolases"/>
    <property type="match status" value="1"/>
</dbReference>
<accession>A0ABU5FMQ8</accession>
<dbReference type="SUPFAM" id="SSF52540">
    <property type="entry name" value="P-loop containing nucleoside triphosphate hydrolases"/>
    <property type="match status" value="1"/>
</dbReference>
<dbReference type="InterPro" id="IPR027417">
    <property type="entry name" value="P-loop_NTPase"/>
</dbReference>
<dbReference type="InterPro" id="IPR051396">
    <property type="entry name" value="Bact_Antivir_Def_Nuclease"/>
</dbReference>
<name>A0ABU5FMQ8_9PSED</name>
<gene>
    <name evidence="2" type="ORF">SO486_16480</name>
</gene>
<dbReference type="PANTHER" id="PTHR43581">
    <property type="entry name" value="ATP/GTP PHOSPHATASE"/>
    <property type="match status" value="1"/>
</dbReference>
<dbReference type="PANTHER" id="PTHR43581:SF2">
    <property type="entry name" value="EXCINUCLEASE ATPASE SUBUNIT"/>
    <property type="match status" value="1"/>
</dbReference>
<evidence type="ECO:0000313" key="2">
    <source>
        <dbReference type="EMBL" id="MDY4301572.1"/>
    </source>
</evidence>
<dbReference type="RefSeq" id="WP_083213946.1">
    <property type="nucleotide sequence ID" value="NZ_JAXGGE010000001.1"/>
</dbReference>